<evidence type="ECO:0000256" key="1">
    <source>
        <dbReference type="SAM" id="MobiDB-lite"/>
    </source>
</evidence>
<organism evidence="2 3">
    <name type="scientific">Methylobacterium oryzihabitans</name>
    <dbReference type="NCBI Taxonomy" id="2499852"/>
    <lineage>
        <taxon>Bacteria</taxon>
        <taxon>Pseudomonadati</taxon>
        <taxon>Pseudomonadota</taxon>
        <taxon>Alphaproteobacteria</taxon>
        <taxon>Hyphomicrobiales</taxon>
        <taxon>Methylobacteriaceae</taxon>
        <taxon>Methylobacterium</taxon>
    </lineage>
</organism>
<proteinExistence type="predicted"/>
<dbReference type="AlphaFoldDB" id="A0A437PBX3"/>
<evidence type="ECO:0000313" key="2">
    <source>
        <dbReference type="EMBL" id="RVU19756.1"/>
    </source>
</evidence>
<feature type="compositionally biased region" description="Low complexity" evidence="1">
    <location>
        <begin position="46"/>
        <end position="60"/>
    </location>
</feature>
<accession>A0A437PBX3</accession>
<protein>
    <submittedName>
        <fullName evidence="2">Uncharacterized protein</fullName>
    </submittedName>
</protein>
<name>A0A437PBX3_9HYPH</name>
<feature type="region of interest" description="Disordered" evidence="1">
    <location>
        <begin position="1"/>
        <end position="60"/>
    </location>
</feature>
<dbReference type="Proteomes" id="UP000286997">
    <property type="component" value="Unassembled WGS sequence"/>
</dbReference>
<reference evidence="2 3" key="1">
    <citation type="submission" date="2019-01" db="EMBL/GenBank/DDBJ databases">
        <authorList>
            <person name="Chen W.-M."/>
        </authorList>
    </citation>
    <scope>NUCLEOTIDE SEQUENCE [LARGE SCALE GENOMIC DNA]</scope>
    <source>
        <strain evidence="2 3">TER-1</strain>
    </source>
</reference>
<keyword evidence="3" id="KW-1185">Reference proteome</keyword>
<sequence>MTPRVQRGSPTGGSRCRFVSPLWQRSPCSPSRPPPATARRPRRCRATSTPPAASPRPIRC</sequence>
<evidence type="ECO:0000313" key="3">
    <source>
        <dbReference type="Proteomes" id="UP000286997"/>
    </source>
</evidence>
<gene>
    <name evidence="2" type="ORF">EOE48_07350</name>
</gene>
<dbReference type="EMBL" id="SACP01000005">
    <property type="protein sequence ID" value="RVU19756.1"/>
    <property type="molecule type" value="Genomic_DNA"/>
</dbReference>
<comment type="caution">
    <text evidence="2">The sequence shown here is derived from an EMBL/GenBank/DDBJ whole genome shotgun (WGS) entry which is preliminary data.</text>
</comment>